<evidence type="ECO:0000313" key="1">
    <source>
        <dbReference type="EMBL" id="CAI9767325.1"/>
    </source>
</evidence>
<reference evidence="1" key="1">
    <citation type="submission" date="2023-05" db="EMBL/GenBank/DDBJ databases">
        <authorList>
            <person name="Huff M."/>
        </authorList>
    </citation>
    <scope>NUCLEOTIDE SEQUENCE</scope>
</reference>
<protein>
    <submittedName>
        <fullName evidence="1">Uncharacterized protein</fullName>
    </submittedName>
</protein>
<gene>
    <name evidence="1" type="ORF">FPE_LOCUS14755</name>
</gene>
<keyword evidence="2" id="KW-1185">Reference proteome</keyword>
<dbReference type="AlphaFoldDB" id="A0AAD1ZHE7"/>
<sequence>MQYAASAAFLMAVYSDHHAKAKGVIKCPEAQVLGYLSSRIAKILPQTTTRLVTHYSTIFRSHRVSQNKPQSETPVEFLHSITNTWTVGKETYYRHQVISRTSPKIQSQI</sequence>
<accession>A0AAD1ZHE7</accession>
<evidence type="ECO:0000313" key="2">
    <source>
        <dbReference type="Proteomes" id="UP000834106"/>
    </source>
</evidence>
<name>A0AAD1ZHE7_9LAMI</name>
<dbReference type="Proteomes" id="UP000834106">
    <property type="component" value="Chromosome 9"/>
</dbReference>
<proteinExistence type="predicted"/>
<organism evidence="1 2">
    <name type="scientific">Fraxinus pennsylvanica</name>
    <dbReference type="NCBI Taxonomy" id="56036"/>
    <lineage>
        <taxon>Eukaryota</taxon>
        <taxon>Viridiplantae</taxon>
        <taxon>Streptophyta</taxon>
        <taxon>Embryophyta</taxon>
        <taxon>Tracheophyta</taxon>
        <taxon>Spermatophyta</taxon>
        <taxon>Magnoliopsida</taxon>
        <taxon>eudicotyledons</taxon>
        <taxon>Gunneridae</taxon>
        <taxon>Pentapetalae</taxon>
        <taxon>asterids</taxon>
        <taxon>lamiids</taxon>
        <taxon>Lamiales</taxon>
        <taxon>Oleaceae</taxon>
        <taxon>Oleeae</taxon>
        <taxon>Fraxinus</taxon>
    </lineage>
</organism>
<dbReference type="EMBL" id="OU503044">
    <property type="protein sequence ID" value="CAI9767325.1"/>
    <property type="molecule type" value="Genomic_DNA"/>
</dbReference>